<feature type="modified residue" description="4-aspartylphosphate" evidence="4">
    <location>
        <position position="531"/>
    </location>
</feature>
<dbReference type="CDD" id="cd17546">
    <property type="entry name" value="REC_hyHK_CKI1_RcsC-like"/>
    <property type="match status" value="1"/>
</dbReference>
<evidence type="ECO:0000256" key="3">
    <source>
        <dbReference type="ARBA" id="ARBA00022553"/>
    </source>
</evidence>
<dbReference type="InterPro" id="IPR003661">
    <property type="entry name" value="HisK_dim/P_dom"/>
</dbReference>
<dbReference type="SUPFAM" id="SSF52172">
    <property type="entry name" value="CheY-like"/>
    <property type="match status" value="1"/>
</dbReference>
<dbReference type="PANTHER" id="PTHR43065">
    <property type="entry name" value="SENSOR HISTIDINE KINASE"/>
    <property type="match status" value="1"/>
</dbReference>
<dbReference type="OrthoDB" id="9813024at2"/>
<feature type="domain" description="Histidine kinase" evidence="6">
    <location>
        <begin position="237"/>
        <end position="457"/>
    </location>
</feature>
<dbReference type="SUPFAM" id="SSF47384">
    <property type="entry name" value="Homodimeric domain of signal transducing histidine kinase"/>
    <property type="match status" value="1"/>
</dbReference>
<dbReference type="Pfam" id="PF02518">
    <property type="entry name" value="HATPase_c"/>
    <property type="match status" value="1"/>
</dbReference>
<keyword evidence="9" id="KW-1185">Reference proteome</keyword>
<dbReference type="Gene3D" id="3.40.50.2300">
    <property type="match status" value="1"/>
</dbReference>
<dbReference type="CDD" id="cd00130">
    <property type="entry name" value="PAS"/>
    <property type="match status" value="1"/>
</dbReference>
<dbReference type="SUPFAM" id="SSF55874">
    <property type="entry name" value="ATPase domain of HSP90 chaperone/DNA topoisomerase II/histidine kinase"/>
    <property type="match status" value="1"/>
</dbReference>
<reference evidence="8 9" key="1">
    <citation type="submission" date="2016-10" db="EMBL/GenBank/DDBJ databases">
        <authorList>
            <person name="de Groot N.N."/>
        </authorList>
    </citation>
    <scope>NUCLEOTIDE SEQUENCE [LARGE SCALE GENOMIC DNA]</scope>
    <source>
        <strain evidence="8 9">DSM 8423</strain>
    </source>
</reference>
<dbReference type="SMART" id="SM00387">
    <property type="entry name" value="HATPase_c"/>
    <property type="match status" value="1"/>
</dbReference>
<dbReference type="Pfam" id="PF00072">
    <property type="entry name" value="Response_reg"/>
    <property type="match status" value="1"/>
</dbReference>
<dbReference type="AlphaFoldDB" id="A0A1H7W9E7"/>
<dbReference type="InterPro" id="IPR036097">
    <property type="entry name" value="HisK_dim/P_sf"/>
</dbReference>
<dbReference type="PROSITE" id="PS50109">
    <property type="entry name" value="HIS_KIN"/>
    <property type="match status" value="1"/>
</dbReference>
<dbReference type="NCBIfam" id="TIGR00229">
    <property type="entry name" value="sensory_box"/>
    <property type="match status" value="1"/>
</dbReference>
<dbReference type="Proteomes" id="UP000198744">
    <property type="component" value="Unassembled WGS sequence"/>
</dbReference>
<keyword evidence="3 4" id="KW-0597">Phosphoprotein</keyword>
<dbReference type="Gene3D" id="3.30.565.10">
    <property type="entry name" value="Histidine kinase-like ATPase, C-terminal domain"/>
    <property type="match status" value="1"/>
</dbReference>
<accession>A0A1H7W9E7</accession>
<dbReference type="GO" id="GO:0000155">
    <property type="term" value="F:phosphorelay sensor kinase activity"/>
    <property type="evidence" value="ECO:0007669"/>
    <property type="project" value="InterPro"/>
</dbReference>
<gene>
    <name evidence="8" type="ORF">SAMN04489760_10611</name>
</gene>
<dbReference type="InterPro" id="IPR001789">
    <property type="entry name" value="Sig_transdc_resp-reg_receiver"/>
</dbReference>
<dbReference type="InterPro" id="IPR011006">
    <property type="entry name" value="CheY-like_superfamily"/>
</dbReference>
<evidence type="ECO:0000313" key="8">
    <source>
        <dbReference type="EMBL" id="SEM17964.1"/>
    </source>
</evidence>
<evidence type="ECO:0000256" key="5">
    <source>
        <dbReference type="SAM" id="Coils"/>
    </source>
</evidence>
<dbReference type="PRINTS" id="PR00344">
    <property type="entry name" value="BCTRLSENSOR"/>
</dbReference>
<proteinExistence type="predicted"/>
<dbReference type="PROSITE" id="PS50110">
    <property type="entry name" value="RESPONSE_REGULATORY"/>
    <property type="match status" value="1"/>
</dbReference>
<dbReference type="SMART" id="SM00091">
    <property type="entry name" value="PAS"/>
    <property type="match status" value="1"/>
</dbReference>
<dbReference type="InterPro" id="IPR004358">
    <property type="entry name" value="Sig_transdc_His_kin-like_C"/>
</dbReference>
<dbReference type="InterPro" id="IPR035965">
    <property type="entry name" value="PAS-like_dom_sf"/>
</dbReference>
<dbReference type="InterPro" id="IPR005467">
    <property type="entry name" value="His_kinase_dom"/>
</dbReference>
<evidence type="ECO:0000259" key="7">
    <source>
        <dbReference type="PROSITE" id="PS50110"/>
    </source>
</evidence>
<feature type="domain" description="Response regulatory" evidence="7">
    <location>
        <begin position="477"/>
        <end position="597"/>
    </location>
</feature>
<dbReference type="Gene3D" id="3.30.450.20">
    <property type="entry name" value="PAS domain"/>
    <property type="match status" value="1"/>
</dbReference>
<evidence type="ECO:0000313" key="9">
    <source>
        <dbReference type="Proteomes" id="UP000198744"/>
    </source>
</evidence>
<dbReference type="Pfam" id="PF13188">
    <property type="entry name" value="PAS_8"/>
    <property type="match status" value="1"/>
</dbReference>
<dbReference type="PANTHER" id="PTHR43065:SF42">
    <property type="entry name" value="TWO-COMPONENT SENSOR PPRA"/>
    <property type="match status" value="1"/>
</dbReference>
<dbReference type="EC" id="2.7.13.3" evidence="2"/>
<dbReference type="InterPro" id="IPR000014">
    <property type="entry name" value="PAS"/>
</dbReference>
<organism evidence="8 9">
    <name type="scientific">Syntrophus gentianae</name>
    <dbReference type="NCBI Taxonomy" id="43775"/>
    <lineage>
        <taxon>Bacteria</taxon>
        <taxon>Pseudomonadati</taxon>
        <taxon>Thermodesulfobacteriota</taxon>
        <taxon>Syntrophia</taxon>
        <taxon>Syntrophales</taxon>
        <taxon>Syntrophaceae</taxon>
        <taxon>Syntrophus</taxon>
    </lineage>
</organism>
<dbReference type="InterPro" id="IPR036890">
    <property type="entry name" value="HATPase_C_sf"/>
</dbReference>
<dbReference type="Gene3D" id="1.10.287.130">
    <property type="match status" value="1"/>
</dbReference>
<dbReference type="EMBL" id="FOBS01000006">
    <property type="protein sequence ID" value="SEM17964.1"/>
    <property type="molecule type" value="Genomic_DNA"/>
</dbReference>
<comment type="catalytic activity">
    <reaction evidence="1">
        <text>ATP + protein L-histidine = ADP + protein N-phospho-L-histidine.</text>
        <dbReference type="EC" id="2.7.13.3"/>
    </reaction>
</comment>
<dbReference type="STRING" id="43775.SAMN04489760_10611"/>
<dbReference type="SMART" id="SM00448">
    <property type="entry name" value="REC"/>
    <property type="match status" value="1"/>
</dbReference>
<protein>
    <recommendedName>
        <fullName evidence="2">histidine kinase</fullName>
        <ecNumber evidence="2">2.7.13.3</ecNumber>
    </recommendedName>
</protein>
<sequence>MSETESKDKTIQALQRQIEDMSIRVKHLENDNFLTQEENESVFLKYVEMLNEWRKKNSELEILKTHLEQRVQERTVQLENSNRALSEEIRKYQIAEASRKESEERYRMLFENNHTVILLTNPETGRIVDANPAACEYYNCSREMMRQMKVTDIDTLTEVHEIYEKDQGNKFLSNHFYSQHRLADGQIRDVEVYIGPIHIDEQLHLCSVIHDITDRKRIDEELTRVHKLESVGILAGGIAHDFNNLLAVIMGTITLVKMISKKDDQIFNELSRAEAACIQARELTSRLITFSEGGGPLKKVHMLDRLLRESASIALSGSNLQCSFEFPDNLWPALIDEGQMQQVVLHLVRNAREAMPDGGIITISAENVRIAKDENPALKEGAYVKWSVEDRGRGIPEEHRSRIFDPYFTTKSLGDIKGRGLGLAICHSIIKKHEGLISYSTEIGKGTRFTVFIPASIEEKVLSQRDVGQESEGVQGRILVMDDEETVRQVMGQILTHLGYEVVTTENGEEAVVLYEGAKAAGQPFDLVILDLTVRGGMGGKIAIQKMREFDPDVRAIIATGYSNDPIVQSFRDYGFKEAITKPFTLMTLKAAVSGVLSHGS</sequence>
<name>A0A1H7W9E7_9BACT</name>
<feature type="coiled-coil region" evidence="5">
    <location>
        <begin position="11"/>
        <end position="105"/>
    </location>
</feature>
<dbReference type="SUPFAM" id="SSF55785">
    <property type="entry name" value="PYP-like sensor domain (PAS domain)"/>
    <property type="match status" value="1"/>
</dbReference>
<dbReference type="RefSeq" id="WP_093882719.1">
    <property type="nucleotide sequence ID" value="NZ_FOBS01000006.1"/>
</dbReference>
<keyword evidence="5" id="KW-0175">Coiled coil</keyword>
<evidence type="ECO:0000259" key="6">
    <source>
        <dbReference type="PROSITE" id="PS50109"/>
    </source>
</evidence>
<dbReference type="CDD" id="cd00082">
    <property type="entry name" value="HisKA"/>
    <property type="match status" value="1"/>
</dbReference>
<dbReference type="InterPro" id="IPR003594">
    <property type="entry name" value="HATPase_dom"/>
</dbReference>
<evidence type="ECO:0000256" key="2">
    <source>
        <dbReference type="ARBA" id="ARBA00012438"/>
    </source>
</evidence>
<evidence type="ECO:0000256" key="4">
    <source>
        <dbReference type="PROSITE-ProRule" id="PRU00169"/>
    </source>
</evidence>
<evidence type="ECO:0000256" key="1">
    <source>
        <dbReference type="ARBA" id="ARBA00000085"/>
    </source>
</evidence>